<proteinExistence type="predicted"/>
<dbReference type="RefSeq" id="WP_142932369.1">
    <property type="nucleotide sequence ID" value="NZ_ML660166.1"/>
</dbReference>
<gene>
    <name evidence="1" type="ORF">FLL46_16130</name>
</gene>
<reference evidence="1 2" key="1">
    <citation type="submission" date="2019-07" db="EMBL/GenBank/DDBJ databases">
        <title>Draft genome for Aliikangiella sp. M105.</title>
        <authorList>
            <person name="Wang G."/>
        </authorList>
    </citation>
    <scope>NUCLEOTIDE SEQUENCE [LARGE SCALE GENOMIC DNA]</scope>
    <source>
        <strain evidence="1 2">M105</strain>
    </source>
</reference>
<protein>
    <submittedName>
        <fullName evidence="1">Uncharacterized protein</fullName>
    </submittedName>
</protein>
<dbReference type="Proteomes" id="UP000315439">
    <property type="component" value="Unassembled WGS sequence"/>
</dbReference>
<comment type="caution">
    <text evidence="1">The sequence shown here is derived from an EMBL/GenBank/DDBJ whole genome shotgun (WGS) entry which is preliminary data.</text>
</comment>
<evidence type="ECO:0000313" key="1">
    <source>
        <dbReference type="EMBL" id="TQV86446.1"/>
    </source>
</evidence>
<keyword evidence="2" id="KW-1185">Reference proteome</keyword>
<evidence type="ECO:0000313" key="2">
    <source>
        <dbReference type="Proteomes" id="UP000315439"/>
    </source>
</evidence>
<sequence length="65" mass="7520">MSFTWILSSDTKQKLAELSPSLSIPQLSSQSVFIAGIVKLCFRRYWLSKLVLRHRVVAYQNQGEY</sequence>
<dbReference type="AlphaFoldDB" id="A0A545UAE9"/>
<organism evidence="1 2">
    <name type="scientific">Aliikangiella coralliicola</name>
    <dbReference type="NCBI Taxonomy" id="2592383"/>
    <lineage>
        <taxon>Bacteria</taxon>
        <taxon>Pseudomonadati</taxon>
        <taxon>Pseudomonadota</taxon>
        <taxon>Gammaproteobacteria</taxon>
        <taxon>Oceanospirillales</taxon>
        <taxon>Pleioneaceae</taxon>
        <taxon>Aliikangiella</taxon>
    </lineage>
</organism>
<accession>A0A545UAE9</accession>
<dbReference type="EMBL" id="VIKS01000010">
    <property type="protein sequence ID" value="TQV86446.1"/>
    <property type="molecule type" value="Genomic_DNA"/>
</dbReference>
<name>A0A545UAE9_9GAMM</name>